<organism evidence="1 2">
    <name type="scientific">Schwartzia succinivorans DSM 10502</name>
    <dbReference type="NCBI Taxonomy" id="1123243"/>
    <lineage>
        <taxon>Bacteria</taxon>
        <taxon>Bacillati</taxon>
        <taxon>Bacillota</taxon>
        <taxon>Negativicutes</taxon>
        <taxon>Selenomonadales</taxon>
        <taxon>Selenomonadaceae</taxon>
        <taxon>Schwartzia</taxon>
    </lineage>
</organism>
<accession>A0A1M4YEG0</accession>
<dbReference type="AlphaFoldDB" id="A0A1M4YEG0"/>
<evidence type="ECO:0000313" key="2">
    <source>
        <dbReference type="Proteomes" id="UP000184404"/>
    </source>
</evidence>
<dbReference type="EMBL" id="FQUG01000006">
    <property type="protein sequence ID" value="SHF04130.1"/>
    <property type="molecule type" value="Genomic_DNA"/>
</dbReference>
<keyword evidence="2" id="KW-1185">Reference proteome</keyword>
<evidence type="ECO:0000313" key="1">
    <source>
        <dbReference type="EMBL" id="SHF04130.1"/>
    </source>
</evidence>
<name>A0A1M4YEG0_9FIRM</name>
<protein>
    <submittedName>
        <fullName evidence="1">MacB-like core domain-containing protein</fullName>
    </submittedName>
</protein>
<dbReference type="STRING" id="1123243.SAMN02745190_01725"/>
<reference evidence="1 2" key="1">
    <citation type="submission" date="2016-11" db="EMBL/GenBank/DDBJ databases">
        <authorList>
            <person name="Jaros S."/>
            <person name="Januszkiewicz K."/>
            <person name="Wedrychowicz H."/>
        </authorList>
    </citation>
    <scope>NUCLEOTIDE SEQUENCE [LARGE SCALE GENOMIC DNA]</scope>
    <source>
        <strain evidence="1 2">DSM 10502</strain>
    </source>
</reference>
<proteinExistence type="predicted"/>
<dbReference type="Proteomes" id="UP000184404">
    <property type="component" value="Unassembled WGS sequence"/>
</dbReference>
<dbReference type="RefSeq" id="WP_072935816.1">
    <property type="nucleotide sequence ID" value="NZ_FQUG01000006.1"/>
</dbReference>
<dbReference type="OrthoDB" id="6313at2"/>
<sequence length="227" mass="24561">MLSLRKIPIENIKAHPVRTVIVLLLALAQAACVFGGVMAARGIQRNMELAEARLGADLVVYPKAIAVSSKINMKRMLMQGTPVKVYKSRSLLSKLEDCGDIEAASRQIYISDTLPDGKDIWIVGIEPEKDFVIRPWLEAVDFAFPVGTVAVGSKVETTAADGEKVTLFQRDWAVGARLKETGSELDYAVFTGMDTLSDVIAASKAASMAAVRYICKTDAGLVLKEGE</sequence>
<gene>
    <name evidence="1" type="ORF">SAMN02745190_01725</name>
</gene>